<protein>
    <submittedName>
        <fullName evidence="2">Uncharacterized protein</fullName>
    </submittedName>
</protein>
<accession>A0A919CF77</accession>
<feature type="chain" id="PRO_5038093503" evidence="1">
    <location>
        <begin position="25"/>
        <end position="128"/>
    </location>
</feature>
<evidence type="ECO:0000313" key="3">
    <source>
        <dbReference type="Proteomes" id="UP000638353"/>
    </source>
</evidence>
<reference evidence="2" key="2">
    <citation type="submission" date="2020-09" db="EMBL/GenBank/DDBJ databases">
        <authorList>
            <person name="Sun Q."/>
            <person name="Ohkuma M."/>
        </authorList>
    </citation>
    <scope>NUCLEOTIDE SEQUENCE</scope>
    <source>
        <strain evidence="2">JCM 4637</strain>
    </source>
</reference>
<dbReference type="RefSeq" id="WP_189826426.1">
    <property type="nucleotide sequence ID" value="NZ_BMVC01000022.1"/>
</dbReference>
<evidence type="ECO:0000256" key="1">
    <source>
        <dbReference type="SAM" id="SignalP"/>
    </source>
</evidence>
<gene>
    <name evidence="2" type="ORF">GCM10010334_75000</name>
</gene>
<keyword evidence="1" id="KW-0732">Signal</keyword>
<organism evidence="2 3">
    <name type="scientific">Streptomyces finlayi</name>
    <dbReference type="NCBI Taxonomy" id="67296"/>
    <lineage>
        <taxon>Bacteria</taxon>
        <taxon>Bacillati</taxon>
        <taxon>Actinomycetota</taxon>
        <taxon>Actinomycetes</taxon>
        <taxon>Kitasatosporales</taxon>
        <taxon>Streptomycetaceae</taxon>
        <taxon>Streptomyces</taxon>
    </lineage>
</organism>
<dbReference type="AlphaFoldDB" id="A0A919CF77"/>
<comment type="caution">
    <text evidence="2">The sequence shown here is derived from an EMBL/GenBank/DDBJ whole genome shotgun (WGS) entry which is preliminary data.</text>
</comment>
<evidence type="ECO:0000313" key="2">
    <source>
        <dbReference type="EMBL" id="GHD15163.1"/>
    </source>
</evidence>
<name>A0A919CF77_9ACTN</name>
<sequence length="128" mass="13446">MKKRLIVTAMSLAGVMAVAAPAHATTAGVSGSVKSTTTYYTTARTITTGGTNVYLRLNARNVDMKVWWYKCSDKSVRGSAVIFWAADTGRKTLGTNFTKGASICLAAAADIGQGSATWSGTLTWNVTS</sequence>
<dbReference type="Proteomes" id="UP000638353">
    <property type="component" value="Unassembled WGS sequence"/>
</dbReference>
<reference evidence="2" key="1">
    <citation type="journal article" date="2014" name="Int. J. Syst. Evol. Microbiol.">
        <title>Complete genome sequence of Corynebacterium casei LMG S-19264T (=DSM 44701T), isolated from a smear-ripened cheese.</title>
        <authorList>
            <consortium name="US DOE Joint Genome Institute (JGI-PGF)"/>
            <person name="Walter F."/>
            <person name="Albersmeier A."/>
            <person name="Kalinowski J."/>
            <person name="Ruckert C."/>
        </authorList>
    </citation>
    <scope>NUCLEOTIDE SEQUENCE</scope>
    <source>
        <strain evidence="2">JCM 4637</strain>
    </source>
</reference>
<dbReference type="EMBL" id="BMVC01000022">
    <property type="protein sequence ID" value="GHD15163.1"/>
    <property type="molecule type" value="Genomic_DNA"/>
</dbReference>
<proteinExistence type="predicted"/>
<feature type="signal peptide" evidence="1">
    <location>
        <begin position="1"/>
        <end position="24"/>
    </location>
</feature>